<organism evidence="4 5">
    <name type="scientific">Pallidibacillus pasinlerensis</name>
    <dbReference type="NCBI Taxonomy" id="2703818"/>
    <lineage>
        <taxon>Bacteria</taxon>
        <taxon>Bacillati</taxon>
        <taxon>Bacillota</taxon>
        <taxon>Bacilli</taxon>
        <taxon>Bacillales</taxon>
        <taxon>Bacillaceae</taxon>
        <taxon>Pallidibacillus</taxon>
    </lineage>
</organism>
<name>A0ABX0A704_9BACI</name>
<dbReference type="RefSeq" id="WP_161920052.1">
    <property type="nucleotide sequence ID" value="NZ_JAACYS010000017.1"/>
</dbReference>
<protein>
    <submittedName>
        <fullName evidence="4">Polysaccharide deacetylase</fullName>
    </submittedName>
</protein>
<reference evidence="4 5" key="1">
    <citation type="submission" date="2020-01" db="EMBL/GenBank/DDBJ databases">
        <title>A novel Bacillus sp. from Pasinler.</title>
        <authorList>
            <person name="Adiguzel A."/>
            <person name="Ay H."/>
            <person name="Baltaci M.O."/>
        </authorList>
    </citation>
    <scope>NUCLEOTIDE SEQUENCE [LARGE SCALE GENOMIC DNA]</scope>
    <source>
        <strain evidence="4 5">P1</strain>
    </source>
</reference>
<keyword evidence="5" id="KW-1185">Reference proteome</keyword>
<sequence>MRQSRNKKNERRKKYIKELGVFLCVILLTVGICSIFVFDGFKDLAKEESDELPEQSVLTSNTSTSDELEESSSESIPENDEQEENDNIKQTEDKQGNKKEVEQEQDKPVQNEQNKNGKKVVYLTFDDGPQNITMDILNLLDQYNAKATFFMLEPYMWSYPDAIEEMIKQGHSVGVHSVTHNKNKFYKSSKTVVNEMTMAKNSLEEITGVESNLMRVPYGSVPHMKPEYVQAVENHGFIMWDWNIDSMDWKYTDGYFVKHTINQLEAFDKDEPMIILMHDKETTVKHLEKLLKYLQNNNYEMLAIDESLEPVQFVN</sequence>
<proteinExistence type="predicted"/>
<gene>
    <name evidence="4" type="ORF">GW534_05435</name>
</gene>
<evidence type="ECO:0000313" key="4">
    <source>
        <dbReference type="EMBL" id="NCU17215.1"/>
    </source>
</evidence>
<keyword evidence="2" id="KW-0812">Transmembrane</keyword>
<evidence type="ECO:0000256" key="1">
    <source>
        <dbReference type="SAM" id="MobiDB-lite"/>
    </source>
</evidence>
<keyword evidence="2" id="KW-1133">Transmembrane helix</keyword>
<accession>A0ABX0A704</accession>
<evidence type="ECO:0000313" key="5">
    <source>
        <dbReference type="Proteomes" id="UP000743899"/>
    </source>
</evidence>
<evidence type="ECO:0000259" key="3">
    <source>
        <dbReference type="PROSITE" id="PS51677"/>
    </source>
</evidence>
<dbReference type="EMBL" id="JAACYS010000017">
    <property type="protein sequence ID" value="NCU17215.1"/>
    <property type="molecule type" value="Genomic_DNA"/>
</dbReference>
<dbReference type="InterPro" id="IPR011330">
    <property type="entry name" value="Glyco_hydro/deAcase_b/a-brl"/>
</dbReference>
<dbReference type="Pfam" id="PF01522">
    <property type="entry name" value="Polysacc_deac_1"/>
    <property type="match status" value="1"/>
</dbReference>
<dbReference type="Proteomes" id="UP000743899">
    <property type="component" value="Unassembled WGS sequence"/>
</dbReference>
<comment type="caution">
    <text evidence="4">The sequence shown here is derived from an EMBL/GenBank/DDBJ whole genome shotgun (WGS) entry which is preliminary data.</text>
</comment>
<feature type="transmembrane region" description="Helical" evidence="2">
    <location>
        <begin position="20"/>
        <end position="38"/>
    </location>
</feature>
<dbReference type="InterPro" id="IPR002509">
    <property type="entry name" value="NODB_dom"/>
</dbReference>
<dbReference type="PROSITE" id="PS51677">
    <property type="entry name" value="NODB"/>
    <property type="match status" value="1"/>
</dbReference>
<dbReference type="Gene3D" id="3.20.20.370">
    <property type="entry name" value="Glycoside hydrolase/deacetylase"/>
    <property type="match status" value="1"/>
</dbReference>
<evidence type="ECO:0000256" key="2">
    <source>
        <dbReference type="SAM" id="Phobius"/>
    </source>
</evidence>
<keyword evidence="2" id="KW-0472">Membrane</keyword>
<feature type="domain" description="NodB homology" evidence="3">
    <location>
        <begin position="119"/>
        <end position="302"/>
    </location>
</feature>
<dbReference type="PANTHER" id="PTHR10587:SF125">
    <property type="entry name" value="POLYSACCHARIDE DEACETYLASE YHEN-RELATED"/>
    <property type="match status" value="1"/>
</dbReference>
<dbReference type="PANTHER" id="PTHR10587">
    <property type="entry name" value="GLYCOSYL TRANSFERASE-RELATED"/>
    <property type="match status" value="1"/>
</dbReference>
<feature type="compositionally biased region" description="Acidic residues" evidence="1">
    <location>
        <begin position="66"/>
        <end position="85"/>
    </location>
</feature>
<feature type="compositionally biased region" description="Basic and acidic residues" evidence="1">
    <location>
        <begin position="86"/>
        <end position="109"/>
    </location>
</feature>
<dbReference type="CDD" id="cd10944">
    <property type="entry name" value="CE4_SmPgdA_like"/>
    <property type="match status" value="1"/>
</dbReference>
<dbReference type="SUPFAM" id="SSF88713">
    <property type="entry name" value="Glycoside hydrolase/deacetylase"/>
    <property type="match status" value="1"/>
</dbReference>
<dbReference type="InterPro" id="IPR050248">
    <property type="entry name" value="Polysacc_deacetylase_ArnD"/>
</dbReference>
<feature type="region of interest" description="Disordered" evidence="1">
    <location>
        <begin position="49"/>
        <end position="113"/>
    </location>
</feature>